<evidence type="ECO:0000313" key="1">
    <source>
        <dbReference type="EMBL" id="CAI8591037.1"/>
    </source>
</evidence>
<organism evidence="1 2">
    <name type="scientific">Vicia faba</name>
    <name type="common">Broad bean</name>
    <name type="synonym">Faba vulgaris</name>
    <dbReference type="NCBI Taxonomy" id="3906"/>
    <lineage>
        <taxon>Eukaryota</taxon>
        <taxon>Viridiplantae</taxon>
        <taxon>Streptophyta</taxon>
        <taxon>Embryophyta</taxon>
        <taxon>Tracheophyta</taxon>
        <taxon>Spermatophyta</taxon>
        <taxon>Magnoliopsida</taxon>
        <taxon>eudicotyledons</taxon>
        <taxon>Gunneridae</taxon>
        <taxon>Pentapetalae</taxon>
        <taxon>rosids</taxon>
        <taxon>fabids</taxon>
        <taxon>Fabales</taxon>
        <taxon>Fabaceae</taxon>
        <taxon>Papilionoideae</taxon>
        <taxon>50 kb inversion clade</taxon>
        <taxon>NPAAA clade</taxon>
        <taxon>Hologalegina</taxon>
        <taxon>IRL clade</taxon>
        <taxon>Fabeae</taxon>
        <taxon>Vicia</taxon>
    </lineage>
</organism>
<sequence length="105" mass="11834">MVNDILSLFKSYEIVNMPKEQNTSTNTLSKFSSTSVEDINHSLIQETLEKPDISTIVIVTAVTTGTTKPPWITLIMVYIVNRTLREGSLDANLVKRKTCSYLIIR</sequence>
<keyword evidence="2" id="KW-1185">Reference proteome</keyword>
<gene>
    <name evidence="1" type="ORF">VFH_I469480</name>
</gene>
<name>A0AAV0Z001_VICFA</name>
<evidence type="ECO:0000313" key="2">
    <source>
        <dbReference type="Proteomes" id="UP001157006"/>
    </source>
</evidence>
<reference evidence="1 2" key="1">
    <citation type="submission" date="2023-01" db="EMBL/GenBank/DDBJ databases">
        <authorList>
            <person name="Kreplak J."/>
        </authorList>
    </citation>
    <scope>NUCLEOTIDE SEQUENCE [LARGE SCALE GENOMIC DNA]</scope>
</reference>
<dbReference type="AlphaFoldDB" id="A0AAV0Z001"/>
<proteinExistence type="predicted"/>
<dbReference type="EMBL" id="OX451736">
    <property type="protein sequence ID" value="CAI8591037.1"/>
    <property type="molecule type" value="Genomic_DNA"/>
</dbReference>
<protein>
    <submittedName>
        <fullName evidence="1">Uncharacterized protein</fullName>
    </submittedName>
</protein>
<accession>A0AAV0Z001</accession>
<dbReference type="Proteomes" id="UP001157006">
    <property type="component" value="Chromosome 1L"/>
</dbReference>